<organism evidence="2 3">
    <name type="scientific">Symbiodinium natans</name>
    <dbReference type="NCBI Taxonomy" id="878477"/>
    <lineage>
        <taxon>Eukaryota</taxon>
        <taxon>Sar</taxon>
        <taxon>Alveolata</taxon>
        <taxon>Dinophyceae</taxon>
        <taxon>Suessiales</taxon>
        <taxon>Symbiodiniaceae</taxon>
        <taxon>Symbiodinium</taxon>
    </lineage>
</organism>
<proteinExistence type="predicted"/>
<sequence>MSLIDKAIHRELVGDGIALEEAVANKKSSGWAVRQRQAQRNDLGHFCYGCGQPLRDLNEEVTVWTGAAIYRRFHPACAASYVLRAEPAPAERTRDRVRDDVVEGYADAWRAPRASVRPVEAARQWLLSEDQRAWGSLRGDLFTTVTVNENGKKKAVPGLSYEQLRILQTKHRWQPEFAGANEGQEPLECAVCFCAPDASSCCIRLPCAPQHVFHLSCVLPWLKKAGSMGATQRESIHEHSMKFHAWDGARRDARLAEALREARELQEELQLEGADLAQLRIEADLALKEKQRWEQQLEVSRSCIQKLEARLLQIRRVRSEGNLQAQEADRRLYAQMEELLRQRERLLQERTALEQQAEEHSREVQALSLALKKFLPATQNGKAPSDWLLKQELTMCQHEVQAYQQQQDAASAGLFEARTEQKAALLEFEQCRRLLAGTAEQQELCSIEALKLRDETREHAEEAAAAKLEEAAVKEEAAAKKQLHSERSAALRKLQVAKAELLRQVRELEAAASRARGDLTAEKAARKAYGAELEVRCGRLRAELEEHAALRCEGTAARAVQEAENAQLEASAARLALQLEADEEARAQMEAKLLSSMRLAEHQQYELRAQELMGQNLAEEVAEGQRMEQALQRELAHERAMAKEASSEATALLEQRQRKALEAEEALKQCDAALLASQGAEEELRQREKQLQQSARSSELMHRTLVQRLSTVHDQVRVAEDAHAAALEELRGERREQSRWLLGDAITSASCLRCKLKDSEMLWQI</sequence>
<feature type="coiled-coil region" evidence="1">
    <location>
        <begin position="556"/>
        <end position="592"/>
    </location>
</feature>
<evidence type="ECO:0000313" key="2">
    <source>
        <dbReference type="EMBL" id="CAE7589765.1"/>
    </source>
</evidence>
<reference evidence="2" key="1">
    <citation type="submission" date="2021-02" db="EMBL/GenBank/DDBJ databases">
        <authorList>
            <person name="Dougan E. K."/>
            <person name="Rhodes N."/>
            <person name="Thang M."/>
            <person name="Chan C."/>
        </authorList>
    </citation>
    <scope>NUCLEOTIDE SEQUENCE</scope>
</reference>
<keyword evidence="1" id="KW-0175">Coiled coil</keyword>
<dbReference type="AlphaFoldDB" id="A0A812UZU7"/>
<protein>
    <submittedName>
        <fullName evidence="2">APT1 protein</fullName>
    </submittedName>
</protein>
<dbReference type="Gene3D" id="3.30.40.10">
    <property type="entry name" value="Zinc/RING finger domain, C3HC4 (zinc finger)"/>
    <property type="match status" value="1"/>
</dbReference>
<feature type="coiled-coil region" evidence="1">
    <location>
        <begin position="480"/>
        <end position="518"/>
    </location>
</feature>
<evidence type="ECO:0000256" key="1">
    <source>
        <dbReference type="SAM" id="Coils"/>
    </source>
</evidence>
<gene>
    <name evidence="2" type="primary">APT1</name>
    <name evidence="2" type="ORF">SNAT2548_LOCUS33597</name>
</gene>
<feature type="coiled-coil region" evidence="1">
    <location>
        <begin position="252"/>
        <end position="370"/>
    </location>
</feature>
<dbReference type="EMBL" id="CAJNDS010002765">
    <property type="protein sequence ID" value="CAE7589765.1"/>
    <property type="molecule type" value="Genomic_DNA"/>
</dbReference>
<accession>A0A812UZU7</accession>
<evidence type="ECO:0000313" key="3">
    <source>
        <dbReference type="Proteomes" id="UP000604046"/>
    </source>
</evidence>
<keyword evidence="3" id="KW-1185">Reference proteome</keyword>
<dbReference type="SUPFAM" id="SSF57850">
    <property type="entry name" value="RING/U-box"/>
    <property type="match status" value="1"/>
</dbReference>
<dbReference type="Proteomes" id="UP000604046">
    <property type="component" value="Unassembled WGS sequence"/>
</dbReference>
<comment type="caution">
    <text evidence="2">The sequence shown here is derived from an EMBL/GenBank/DDBJ whole genome shotgun (WGS) entry which is preliminary data.</text>
</comment>
<name>A0A812UZU7_9DINO</name>
<dbReference type="OrthoDB" id="435451at2759"/>
<dbReference type="InterPro" id="IPR013083">
    <property type="entry name" value="Znf_RING/FYVE/PHD"/>
</dbReference>
<feature type="coiled-coil region" evidence="1">
    <location>
        <begin position="628"/>
        <end position="697"/>
    </location>
</feature>